<reference evidence="7" key="1">
    <citation type="submission" date="2023-07" db="EMBL/GenBank/DDBJ databases">
        <title>Genome content predicts the carbon catabolic preferences of heterotrophic bacteria.</title>
        <authorList>
            <person name="Gralka M."/>
        </authorList>
    </citation>
    <scope>NUCLEOTIDE SEQUENCE</scope>
    <source>
        <strain evidence="7">F2M12</strain>
    </source>
</reference>
<feature type="transmembrane region" description="Helical" evidence="5">
    <location>
        <begin position="353"/>
        <end position="381"/>
    </location>
</feature>
<dbReference type="Gene3D" id="1.20.1720.10">
    <property type="entry name" value="Multidrug resistance protein D"/>
    <property type="match status" value="1"/>
</dbReference>
<feature type="transmembrane region" description="Helical" evidence="5">
    <location>
        <begin position="298"/>
        <end position="316"/>
    </location>
</feature>
<feature type="transmembrane region" description="Helical" evidence="5">
    <location>
        <begin position="402"/>
        <end position="421"/>
    </location>
</feature>
<dbReference type="EMBL" id="JAUOQI010000009">
    <property type="protein sequence ID" value="MDO6578512.1"/>
    <property type="molecule type" value="Genomic_DNA"/>
</dbReference>
<feature type="transmembrane region" description="Helical" evidence="5">
    <location>
        <begin position="264"/>
        <end position="286"/>
    </location>
</feature>
<comment type="caution">
    <text evidence="7">The sequence shown here is derived from an EMBL/GenBank/DDBJ whole genome shotgun (WGS) entry which is preliminary data.</text>
</comment>
<keyword evidence="3 5" id="KW-1133">Transmembrane helix</keyword>
<organism evidence="7 8">
    <name type="scientific">Alteromonas stellipolaris</name>
    <dbReference type="NCBI Taxonomy" id="233316"/>
    <lineage>
        <taxon>Bacteria</taxon>
        <taxon>Pseudomonadati</taxon>
        <taxon>Pseudomonadota</taxon>
        <taxon>Gammaproteobacteria</taxon>
        <taxon>Alteromonadales</taxon>
        <taxon>Alteromonadaceae</taxon>
        <taxon>Alteromonas/Salinimonas group</taxon>
        <taxon>Alteromonas</taxon>
    </lineage>
</organism>
<feature type="transmembrane region" description="Helical" evidence="5">
    <location>
        <begin position="328"/>
        <end position="347"/>
    </location>
</feature>
<dbReference type="Pfam" id="PF07690">
    <property type="entry name" value="MFS_1"/>
    <property type="match status" value="1"/>
</dbReference>
<evidence type="ECO:0000256" key="4">
    <source>
        <dbReference type="ARBA" id="ARBA00023136"/>
    </source>
</evidence>
<evidence type="ECO:0000256" key="2">
    <source>
        <dbReference type="ARBA" id="ARBA00022692"/>
    </source>
</evidence>
<feature type="transmembrane region" description="Helical" evidence="5">
    <location>
        <begin position="46"/>
        <end position="68"/>
    </location>
</feature>
<evidence type="ECO:0000313" key="7">
    <source>
        <dbReference type="EMBL" id="MDO6578512.1"/>
    </source>
</evidence>
<accession>A0AAW7Z3L2</accession>
<dbReference type="Proteomes" id="UP001170717">
    <property type="component" value="Unassembled WGS sequence"/>
</dbReference>
<name>A0AAW7Z3L2_9ALTE</name>
<feature type="transmembrane region" description="Helical" evidence="5">
    <location>
        <begin position="196"/>
        <end position="217"/>
    </location>
</feature>
<evidence type="ECO:0000259" key="6">
    <source>
        <dbReference type="PROSITE" id="PS50850"/>
    </source>
</evidence>
<dbReference type="AlphaFoldDB" id="A0AAW7Z3L2"/>
<feature type="transmembrane region" description="Helical" evidence="5">
    <location>
        <begin position="433"/>
        <end position="453"/>
    </location>
</feature>
<comment type="subcellular location">
    <subcellularLocation>
        <location evidence="1">Membrane</location>
        <topology evidence="1">Multi-pass membrane protein</topology>
    </subcellularLocation>
</comment>
<dbReference type="GO" id="GO:0022857">
    <property type="term" value="F:transmembrane transporter activity"/>
    <property type="evidence" value="ECO:0007669"/>
    <property type="project" value="InterPro"/>
</dbReference>
<feature type="transmembrane region" description="Helical" evidence="5">
    <location>
        <begin position="223"/>
        <end position="244"/>
    </location>
</feature>
<sequence length="470" mass="50240">MRSFSRDTATALLVAGALFMEILDATVITTALPVIATDFGVPATQLSIGVSAYLVAVTFFIPLSGYVADKFGARNVFMAAIIIFVVASILCGISTNLTSFTLSRIMQGIGGALMVPVGRLVVLRDLPKEKLVKTVAIITWPALSAPILGPVLGGWIATHLSWQWIFFMNVPLGIFALIASAYLLENFTANVGKFDVVGFLLTGIGFASFMAGIELFAGHNTSTLLGAVVTVFGLLLLLTAVFHIRRADKLLFSFEAMQFRTFRLSMYGGSVVRIALGSAPFLVPLMLQLGMGYSPVEAGTLLLWLFVGNIAIKPATTWIMNTFGFKRVLIANGIMISLGFVALSLITQQSSSVVIAVILFVSGVNRSMHLTLLNTIAFADVPKDKMRDANTLGAILMQMNRGMGITISALMLAVASLMVGNSSSDPSLINFKIAMAMMAVVALLSITDSLMLSKTDGDSVLKKRLKKQVS</sequence>
<dbReference type="PRINTS" id="PR01036">
    <property type="entry name" value="TCRTETB"/>
</dbReference>
<dbReference type="Gene3D" id="1.20.1250.20">
    <property type="entry name" value="MFS general substrate transporter like domains"/>
    <property type="match status" value="1"/>
</dbReference>
<keyword evidence="4 5" id="KW-0472">Membrane</keyword>
<dbReference type="SUPFAM" id="SSF103473">
    <property type="entry name" value="MFS general substrate transporter"/>
    <property type="match status" value="1"/>
</dbReference>
<keyword evidence="2 5" id="KW-0812">Transmembrane</keyword>
<feature type="domain" description="Major facilitator superfamily (MFS) profile" evidence="6">
    <location>
        <begin position="10"/>
        <end position="457"/>
    </location>
</feature>
<feature type="transmembrane region" description="Helical" evidence="5">
    <location>
        <begin position="162"/>
        <end position="184"/>
    </location>
</feature>
<gene>
    <name evidence="7" type="ORF">Q4527_14005</name>
</gene>
<evidence type="ECO:0000256" key="5">
    <source>
        <dbReference type="SAM" id="Phobius"/>
    </source>
</evidence>
<feature type="transmembrane region" description="Helical" evidence="5">
    <location>
        <begin position="75"/>
        <end position="95"/>
    </location>
</feature>
<feature type="transmembrane region" description="Helical" evidence="5">
    <location>
        <begin position="134"/>
        <end position="156"/>
    </location>
</feature>
<evidence type="ECO:0000256" key="1">
    <source>
        <dbReference type="ARBA" id="ARBA00004141"/>
    </source>
</evidence>
<evidence type="ECO:0000256" key="3">
    <source>
        <dbReference type="ARBA" id="ARBA00022989"/>
    </source>
</evidence>
<dbReference type="PANTHER" id="PTHR23501">
    <property type="entry name" value="MAJOR FACILITATOR SUPERFAMILY"/>
    <property type="match status" value="1"/>
</dbReference>
<dbReference type="InterPro" id="IPR036259">
    <property type="entry name" value="MFS_trans_sf"/>
</dbReference>
<dbReference type="PANTHER" id="PTHR23501:SF1">
    <property type="entry name" value="TRANSPORT PROTEIN HSRA-RELATED"/>
    <property type="match status" value="1"/>
</dbReference>
<dbReference type="PROSITE" id="PS50850">
    <property type="entry name" value="MFS"/>
    <property type="match status" value="1"/>
</dbReference>
<evidence type="ECO:0000313" key="8">
    <source>
        <dbReference type="Proteomes" id="UP001170717"/>
    </source>
</evidence>
<dbReference type="InterPro" id="IPR020846">
    <property type="entry name" value="MFS_dom"/>
</dbReference>
<dbReference type="InterPro" id="IPR011701">
    <property type="entry name" value="MFS"/>
</dbReference>
<proteinExistence type="predicted"/>
<protein>
    <submittedName>
        <fullName evidence="7">MFS transporter</fullName>
    </submittedName>
</protein>
<feature type="transmembrane region" description="Helical" evidence="5">
    <location>
        <begin position="101"/>
        <end position="122"/>
    </location>
</feature>
<dbReference type="GO" id="GO:0005886">
    <property type="term" value="C:plasma membrane"/>
    <property type="evidence" value="ECO:0007669"/>
    <property type="project" value="TreeGrafter"/>
</dbReference>